<organism evidence="2 3">
    <name type="scientific">Cladonia borealis</name>
    <dbReference type="NCBI Taxonomy" id="184061"/>
    <lineage>
        <taxon>Eukaryota</taxon>
        <taxon>Fungi</taxon>
        <taxon>Dikarya</taxon>
        <taxon>Ascomycota</taxon>
        <taxon>Pezizomycotina</taxon>
        <taxon>Lecanoromycetes</taxon>
        <taxon>OSLEUM clade</taxon>
        <taxon>Lecanoromycetidae</taxon>
        <taxon>Lecanorales</taxon>
        <taxon>Lecanorineae</taxon>
        <taxon>Cladoniaceae</taxon>
        <taxon>Cladonia</taxon>
    </lineage>
</organism>
<sequence length="733" mass="73840">MASGFDFPLVPTSYNQIALGYISWSQLSITATYTLETVLFIINNQTNSTRTSTVKNTDINFANISIPTNTNSAGTVTTVIPVGDGNTITATFPSTPYEDYPSTYAFCGTLPTVISGTSTCLTIQSETCAISGYSASGLNSNNGVFTFPSHPPISVGVQTGLDLSQDPRGWTYTAMVDTDCDAGGGLLKPLFPDLEFWSCGGVMTCVSPAIALNTALFLTVTSTSHEVGPATPPTTIPQAPAAPQPNLPKSSLVAATSNPPVPNDTPVGNQITSELQQAPNNEPTPAQPTTTSLSPPSQSISPNQPAPNNQPAANNSPSPVQQAATGQPAPNNQPAANNLPTSVPPAVQPLEGPKQSAPNNRPAANPPPTPSATIISIAVTSTNAQASILVSTAPVAAIPVLQTSIQNGGQTVVSTSFSPLIPNAPITIVPGAINSARHPVSPIAFLPTAITTTNAQGITTTSTGTAVIIPIVVSSTNSQGQVVLSSSLLTAAATASANVIITSTDAKGSIVSSTAQVPAVILTTTNAQGSQIIITSPITQPLIAFGTSTQDLITGTTNLPILTIGTQTVTANSASQYIIASQTLTPGGAITISGTPISLAPSATALIIGSSTISLDSSATILPPLTIGTQVVTANKAGQYIVDGLTLTPGGVVTVSGTRVSLEAGDTGVVVGTSTEALGALITAGLGSGPGGNGTSGVKPFTGGGVKASRIGNLSLWLEGFIMMFGMRALMGL</sequence>
<proteinExistence type="predicted"/>
<feature type="compositionally biased region" description="Polar residues" evidence="1">
    <location>
        <begin position="266"/>
        <end position="281"/>
    </location>
</feature>
<accession>A0AA39UYK5</accession>
<gene>
    <name evidence="2" type="ORF">JMJ35_008908</name>
</gene>
<reference evidence="2" key="1">
    <citation type="submission" date="2023-03" db="EMBL/GenBank/DDBJ databases">
        <title>Complete genome of Cladonia borealis.</title>
        <authorList>
            <person name="Park H."/>
        </authorList>
    </citation>
    <scope>NUCLEOTIDE SEQUENCE</scope>
    <source>
        <strain evidence="2">ANT050790</strain>
    </source>
</reference>
<feature type="compositionally biased region" description="Polar residues" evidence="1">
    <location>
        <begin position="247"/>
        <end position="258"/>
    </location>
</feature>
<evidence type="ECO:0000313" key="3">
    <source>
        <dbReference type="Proteomes" id="UP001166286"/>
    </source>
</evidence>
<comment type="caution">
    <text evidence="2">The sequence shown here is derived from an EMBL/GenBank/DDBJ whole genome shotgun (WGS) entry which is preliminary data.</text>
</comment>
<feature type="compositionally biased region" description="Pro residues" evidence="1">
    <location>
        <begin position="230"/>
        <end position="246"/>
    </location>
</feature>
<dbReference type="AlphaFoldDB" id="A0AA39UYK5"/>
<dbReference type="Proteomes" id="UP001166286">
    <property type="component" value="Unassembled WGS sequence"/>
</dbReference>
<evidence type="ECO:0000256" key="1">
    <source>
        <dbReference type="SAM" id="MobiDB-lite"/>
    </source>
</evidence>
<feature type="compositionally biased region" description="Low complexity" evidence="1">
    <location>
        <begin position="283"/>
        <end position="340"/>
    </location>
</feature>
<protein>
    <submittedName>
        <fullName evidence="2">Uncharacterized protein</fullName>
    </submittedName>
</protein>
<name>A0AA39UYK5_9LECA</name>
<feature type="region of interest" description="Disordered" evidence="1">
    <location>
        <begin position="224"/>
        <end position="369"/>
    </location>
</feature>
<evidence type="ECO:0000313" key="2">
    <source>
        <dbReference type="EMBL" id="KAK0508632.1"/>
    </source>
</evidence>
<dbReference type="EMBL" id="JAFEKC020000020">
    <property type="protein sequence ID" value="KAK0508632.1"/>
    <property type="molecule type" value="Genomic_DNA"/>
</dbReference>
<keyword evidence="3" id="KW-1185">Reference proteome</keyword>